<dbReference type="SUPFAM" id="SSF89550">
    <property type="entry name" value="PHP domain-like"/>
    <property type="match status" value="1"/>
</dbReference>
<dbReference type="Gene3D" id="3.20.20.140">
    <property type="entry name" value="Metal-dependent hydrolases"/>
    <property type="match status" value="1"/>
</dbReference>
<evidence type="ECO:0000256" key="5">
    <source>
        <dbReference type="ARBA" id="ARBA00022705"/>
    </source>
</evidence>
<keyword evidence="4" id="KW-0548">Nucleotidyltransferase</keyword>
<evidence type="ECO:0000256" key="4">
    <source>
        <dbReference type="ARBA" id="ARBA00022695"/>
    </source>
</evidence>
<dbReference type="NCBIfam" id="NF004226">
    <property type="entry name" value="PRK05673.1"/>
    <property type="match status" value="1"/>
</dbReference>
<dbReference type="AlphaFoldDB" id="E7G2H8"/>
<dbReference type="SMART" id="SM00481">
    <property type="entry name" value="POLIIIAc"/>
    <property type="match status" value="1"/>
</dbReference>
<evidence type="ECO:0000313" key="9">
    <source>
        <dbReference type="EMBL" id="EFX42404.1"/>
    </source>
</evidence>
<protein>
    <recommendedName>
        <fullName evidence="2">DNA polymerase III subunit alpha</fullName>
        <ecNumber evidence="1">2.7.7.7</ecNumber>
    </recommendedName>
</protein>
<dbReference type="InterPro" id="IPR011708">
    <property type="entry name" value="DNA_pol3_alpha_NTPase_dom"/>
</dbReference>
<dbReference type="CDD" id="cd12113">
    <property type="entry name" value="PHP_PolIIIA_DnaE3"/>
    <property type="match status" value="1"/>
</dbReference>
<comment type="caution">
    <text evidence="9">The sequence shown here is derived from an EMBL/GenBank/DDBJ whole genome shotgun (WGS) entry which is preliminary data.</text>
</comment>
<keyword evidence="6" id="KW-0239">DNA-directed DNA polymerase</keyword>
<comment type="catalytic activity">
    <reaction evidence="7">
        <text>DNA(n) + a 2'-deoxyribonucleoside 5'-triphosphate = DNA(n+1) + diphosphate</text>
        <dbReference type="Rhea" id="RHEA:22508"/>
        <dbReference type="Rhea" id="RHEA-COMP:17339"/>
        <dbReference type="Rhea" id="RHEA-COMP:17340"/>
        <dbReference type="ChEBI" id="CHEBI:33019"/>
        <dbReference type="ChEBI" id="CHEBI:61560"/>
        <dbReference type="ChEBI" id="CHEBI:173112"/>
        <dbReference type="EC" id="2.7.7.7"/>
    </reaction>
</comment>
<dbReference type="GO" id="GO:0006260">
    <property type="term" value="P:DNA replication"/>
    <property type="evidence" value="ECO:0007669"/>
    <property type="project" value="UniProtKB-KW"/>
</dbReference>
<dbReference type="Pfam" id="PF14579">
    <property type="entry name" value="HHH_6"/>
    <property type="match status" value="1"/>
</dbReference>
<dbReference type="Pfam" id="PF07733">
    <property type="entry name" value="DNA_pol3_alpha"/>
    <property type="match status" value="1"/>
</dbReference>
<evidence type="ECO:0000256" key="3">
    <source>
        <dbReference type="ARBA" id="ARBA00022679"/>
    </source>
</evidence>
<gene>
    <name evidence="9" type="primary">dnaE</name>
    <name evidence="9" type="ORF">HSUHS5_0109</name>
</gene>
<name>E7G2H8_9HELI</name>
<accession>E7G2H8</accession>
<keyword evidence="3" id="KW-0808">Transferase</keyword>
<feature type="domain" description="Polymerase/histidinol phosphatase N-terminal" evidence="8">
    <location>
        <begin position="20"/>
        <end position="87"/>
    </location>
</feature>
<dbReference type="InterPro" id="IPR016195">
    <property type="entry name" value="Pol/histidinol_Pase-like"/>
</dbReference>
<dbReference type="Gene3D" id="1.10.10.1600">
    <property type="entry name" value="Bacterial DNA polymerase III alpha subunit, thumb domain"/>
    <property type="match status" value="1"/>
</dbReference>
<proteinExistence type="predicted"/>
<dbReference type="Pfam" id="PF17657">
    <property type="entry name" value="DNA_pol3_finger"/>
    <property type="match status" value="1"/>
</dbReference>
<dbReference type="InterPro" id="IPR041931">
    <property type="entry name" value="DNA_pol3_alpha_thumb_dom"/>
</dbReference>
<dbReference type="InterPro" id="IPR029460">
    <property type="entry name" value="DNAPol_HHH"/>
</dbReference>
<dbReference type="CDD" id="cd04485">
    <property type="entry name" value="DnaE_OBF"/>
    <property type="match status" value="1"/>
</dbReference>
<evidence type="ECO:0000256" key="6">
    <source>
        <dbReference type="ARBA" id="ARBA00022932"/>
    </source>
</evidence>
<dbReference type="InterPro" id="IPR004805">
    <property type="entry name" value="DnaE2/DnaE/PolC"/>
</dbReference>
<reference evidence="9 10" key="1">
    <citation type="journal article" date="2011" name="Vet. Res.">
        <title>Genome sequence of Helicobacter suis supports its role in gastric pathology.</title>
        <authorList>
            <person name="Vermoote M."/>
            <person name="Vandekerckhove T.T."/>
            <person name="Flahou B."/>
            <person name="Pasmans F."/>
            <person name="Smet A."/>
            <person name="De Groote D."/>
            <person name="Van Criekinge W."/>
            <person name="Ducatelle R."/>
            <person name="Haesebrouck F."/>
        </authorList>
    </citation>
    <scope>NUCLEOTIDE SEQUENCE [LARGE SCALE GENOMIC DNA]</scope>
    <source>
        <strain evidence="9 10">HS5</strain>
    </source>
</reference>
<dbReference type="EMBL" id="ADHO01000015">
    <property type="protein sequence ID" value="EFX42404.1"/>
    <property type="molecule type" value="Genomic_DNA"/>
</dbReference>
<sequence length="1212" mass="138741">MIFKSFRNKMKKRICMQHFTHLHLHTEYSLLDGANKIKVLAKKIKELGMESVSMSDHGNMFGAIDFYTCMKKEGIKPIIGMEAYIHNSTNLGDKQSKQRFHLCLYAKDLEGYHNLMYLSSQAFLEGFYYFPRINKKLLKERCKGLICSSACLQGEINWHLNTLSEKNKKYGAKGYDEAKRVAEEYQSIFGEDFYMEIMRHGIANQLFIEDQILKLSLETGIKLIATNDTHYTNQEDASAQEIAMCVAMGKTLNDPTRLRHSVHEFYIKSPAQMAKLFADIPEALENTQEIAQKCQLEIDLKDESNPPTPPRFKFTQEYALSEGLDIKEDAPYFAHKAREGLKKRLEMVDIKEHARYEERLEYEIKVITDMRFAGYMLIVWDFVRYARENNIPVGPGRGSAAGSLVAFCLQITDIDPLKYDLLFERFLNPERVSMPDIDTDFCQRRRGEMLDYMIAKYGKYNVAQVITFNKMLAKGVIRDVARVLDMPYKEADEMAKLIPNRLGITLQEAYDLEPKIQTLLQTSTLAKEVWDFSLRLENLNRSAGKHAAALVVDSERELWYKTPLYTSERTGGIVTQYSMKYLEAIDLIKFDFLGLKTLTVIHDALNIIKKYSHEKIDFLRVDMDDPKVYATIQEGNTVGIFQIESGMFQTLNKRLRPSRFEDIIAIIALGRPGPMESGMVDDFVNRKHGSAPITYMFDALEPILRPTYGTIIYQEQVMQIVQTIAGFSLGEADLIRRAMGKKDAQIMADNRAKFVEGAEKKGFDCNKAGELFDLIVKFAGYGFNKSHSAAYAMLTFQTAYLKTHYKHAFMAAMLSSECRHIDSVAYYVEEANSMGIEIKRPHVNVSDVQFRVQDQEGERVIIFGLEAIKGAGEGPLGMLVELREKYGKFKDLEDLISKIDFSKFSKRILEPLIKSGSLDNLGYNRRTMLENLDLICEEGRRKDKSNAQMSGGLFANLSTEDQEKAHLTLKIYDEYDDSTLLDFEYECMGLYFSGHPLDAFKDQIKALKNVAKSRDILRLEIGSQATFIGKILELKRKIGKKSGKPYGEASIVDLSGRFDLLLFEKQLSALDQLDISLPLAFKCKVEEQEEVARLRLLEIQTLEAIKQTKIIKARYKSTEEQEQDTEPIDILKDFNATTCLFDQKHTPLSLVLDTSVSPDLFVRIKEEAKRHKGNRALCVIFNEKGKRLKFTTALKVNTAIKENFKSFEWLDA</sequence>
<dbReference type="Gene3D" id="1.10.150.870">
    <property type="match status" value="1"/>
</dbReference>
<dbReference type="Proteomes" id="UP000054093">
    <property type="component" value="Unassembled WGS sequence"/>
</dbReference>
<evidence type="ECO:0000256" key="7">
    <source>
        <dbReference type="ARBA" id="ARBA00049244"/>
    </source>
</evidence>
<dbReference type="InterPro" id="IPR040982">
    <property type="entry name" value="DNA_pol3_finger"/>
</dbReference>
<dbReference type="InterPro" id="IPR004013">
    <property type="entry name" value="PHP_dom"/>
</dbReference>
<keyword evidence="5" id="KW-0235">DNA replication</keyword>
<dbReference type="InterPro" id="IPR003141">
    <property type="entry name" value="Pol/His_phosphatase_N"/>
</dbReference>
<dbReference type="Pfam" id="PF02811">
    <property type="entry name" value="PHP"/>
    <property type="match status" value="1"/>
</dbReference>
<organism evidence="9 10">
    <name type="scientific">Helicobacter suis HS5</name>
    <dbReference type="NCBI Taxonomy" id="710394"/>
    <lineage>
        <taxon>Bacteria</taxon>
        <taxon>Pseudomonadati</taxon>
        <taxon>Campylobacterota</taxon>
        <taxon>Epsilonproteobacteria</taxon>
        <taxon>Campylobacterales</taxon>
        <taxon>Helicobacteraceae</taxon>
        <taxon>Helicobacter</taxon>
    </lineage>
</organism>
<dbReference type="GO" id="GO:0003887">
    <property type="term" value="F:DNA-directed DNA polymerase activity"/>
    <property type="evidence" value="ECO:0007669"/>
    <property type="project" value="UniProtKB-KW"/>
</dbReference>
<dbReference type="EC" id="2.7.7.7" evidence="1"/>
<evidence type="ECO:0000256" key="1">
    <source>
        <dbReference type="ARBA" id="ARBA00012417"/>
    </source>
</evidence>
<dbReference type="PANTHER" id="PTHR32294">
    <property type="entry name" value="DNA POLYMERASE III SUBUNIT ALPHA"/>
    <property type="match status" value="1"/>
</dbReference>
<evidence type="ECO:0000313" key="10">
    <source>
        <dbReference type="Proteomes" id="UP000054093"/>
    </source>
</evidence>
<dbReference type="GO" id="GO:0008408">
    <property type="term" value="F:3'-5' exonuclease activity"/>
    <property type="evidence" value="ECO:0007669"/>
    <property type="project" value="InterPro"/>
</dbReference>
<dbReference type="PANTHER" id="PTHR32294:SF0">
    <property type="entry name" value="DNA POLYMERASE III SUBUNIT ALPHA"/>
    <property type="match status" value="1"/>
</dbReference>
<evidence type="ECO:0000256" key="2">
    <source>
        <dbReference type="ARBA" id="ARBA00019114"/>
    </source>
</evidence>
<evidence type="ECO:0000259" key="8">
    <source>
        <dbReference type="SMART" id="SM00481"/>
    </source>
</evidence>
<dbReference type="NCBIfam" id="TIGR00594">
    <property type="entry name" value="polc"/>
    <property type="match status" value="1"/>
</dbReference>